<dbReference type="EMBL" id="FWFN01000003">
    <property type="protein sequence ID" value="SLN42064.1"/>
    <property type="molecule type" value="Genomic_DNA"/>
</dbReference>
<proteinExistence type="predicted"/>
<evidence type="ECO:0000256" key="1">
    <source>
        <dbReference type="SAM" id="MobiDB-lite"/>
    </source>
</evidence>
<dbReference type="InterPro" id="IPR029063">
    <property type="entry name" value="SAM-dependent_MTases_sf"/>
</dbReference>
<dbReference type="RefSeq" id="WP_085887871.1">
    <property type="nucleotide sequence ID" value="NZ_FWFN01000003.1"/>
</dbReference>
<name>A0A1X6Z6M2_9RHOB</name>
<dbReference type="AlphaFoldDB" id="A0A1X6Z6M2"/>
<gene>
    <name evidence="2" type="ORF">PSM7751_01974</name>
</gene>
<dbReference type="Proteomes" id="UP000193963">
    <property type="component" value="Unassembled WGS sequence"/>
</dbReference>
<keyword evidence="3" id="KW-1185">Reference proteome</keyword>
<sequence length="268" mass="30038">MHLDVQDLRNFYYRSTLGRAAQASIRGRLLDFWPEAKGQTVLGYGFAAPLLRPYLPEARRVMALMPAPQGVMPWPAAMPNVSVLCEETLWPIETGLADKLVLMHGLETSDSPTELLEECFRVLGPGGKAMFIVPHRSGLWSRSDRTPFGYGRPYSQGQLEAQLKRHAFLPERHQHTLYQPPSSKRFWRKTANFWEKLGGQLSFVLSGGVLMVEATKRVQAPSGPGERVRAKSGLRVLEGLAAPKPDTARARHLEPPKPDTARARHLER</sequence>
<feature type="region of interest" description="Disordered" evidence="1">
    <location>
        <begin position="240"/>
        <end position="268"/>
    </location>
</feature>
<evidence type="ECO:0000313" key="2">
    <source>
        <dbReference type="EMBL" id="SLN42064.1"/>
    </source>
</evidence>
<reference evidence="2 3" key="1">
    <citation type="submission" date="2017-03" db="EMBL/GenBank/DDBJ databases">
        <authorList>
            <person name="Afonso C.L."/>
            <person name="Miller P.J."/>
            <person name="Scott M.A."/>
            <person name="Spackman E."/>
            <person name="Goraichik I."/>
            <person name="Dimitrov K.M."/>
            <person name="Suarez D.L."/>
            <person name="Swayne D.E."/>
        </authorList>
    </citation>
    <scope>NUCLEOTIDE SEQUENCE [LARGE SCALE GENOMIC DNA]</scope>
    <source>
        <strain evidence="2 3">CECT 7751</strain>
    </source>
</reference>
<dbReference type="Gene3D" id="3.40.50.150">
    <property type="entry name" value="Vaccinia Virus protein VP39"/>
    <property type="match status" value="1"/>
</dbReference>
<protein>
    <recommendedName>
        <fullName evidence="4">Methyltransferase type 11 domain-containing protein</fullName>
    </recommendedName>
</protein>
<evidence type="ECO:0000313" key="3">
    <source>
        <dbReference type="Proteomes" id="UP000193963"/>
    </source>
</evidence>
<accession>A0A1X6Z6M2</accession>
<dbReference type="OrthoDB" id="9800231at2"/>
<evidence type="ECO:0008006" key="4">
    <source>
        <dbReference type="Google" id="ProtNLM"/>
    </source>
</evidence>
<organism evidence="2 3">
    <name type="scientific">Pseudooceanicola marinus</name>
    <dbReference type="NCBI Taxonomy" id="396013"/>
    <lineage>
        <taxon>Bacteria</taxon>
        <taxon>Pseudomonadati</taxon>
        <taxon>Pseudomonadota</taxon>
        <taxon>Alphaproteobacteria</taxon>
        <taxon>Rhodobacterales</taxon>
        <taxon>Paracoccaceae</taxon>
        <taxon>Pseudooceanicola</taxon>
    </lineage>
</organism>
<feature type="compositionally biased region" description="Basic and acidic residues" evidence="1">
    <location>
        <begin position="246"/>
        <end position="268"/>
    </location>
</feature>
<dbReference type="SUPFAM" id="SSF53335">
    <property type="entry name" value="S-adenosyl-L-methionine-dependent methyltransferases"/>
    <property type="match status" value="1"/>
</dbReference>